<feature type="domain" description="Thioredoxin" evidence="3">
    <location>
        <begin position="9"/>
        <end position="143"/>
    </location>
</feature>
<dbReference type="STRING" id="1679444.PYTT_1069"/>
<keyword evidence="5" id="KW-1185">Reference proteome</keyword>
<protein>
    <submittedName>
        <fullName evidence="4">Thioredoxin-like fold</fullName>
    </submittedName>
</protein>
<dbReference type="Pfam" id="PF13899">
    <property type="entry name" value="Thioredoxin_7"/>
    <property type="match status" value="1"/>
</dbReference>
<dbReference type="Proteomes" id="UP000176204">
    <property type="component" value="Chromosome I"/>
</dbReference>
<feature type="signal peptide" evidence="2">
    <location>
        <begin position="1"/>
        <end position="19"/>
    </location>
</feature>
<evidence type="ECO:0000256" key="2">
    <source>
        <dbReference type="SAM" id="SignalP"/>
    </source>
</evidence>
<evidence type="ECO:0000256" key="1">
    <source>
        <dbReference type="ARBA" id="ARBA00022729"/>
    </source>
</evidence>
<dbReference type="PANTHER" id="PTHR15337">
    <property type="entry name" value="ANTERIOR GRADIENT PROTEIN-RELATED"/>
    <property type="match status" value="1"/>
</dbReference>
<evidence type="ECO:0000259" key="3">
    <source>
        <dbReference type="PROSITE" id="PS51352"/>
    </source>
</evidence>
<dbReference type="EMBL" id="LT629973">
    <property type="protein sequence ID" value="SEH83108.1"/>
    <property type="molecule type" value="Genomic_DNA"/>
</dbReference>
<feature type="chain" id="PRO_5009604493" evidence="2">
    <location>
        <begin position="20"/>
        <end position="317"/>
    </location>
</feature>
<dbReference type="PROSITE" id="PS51354">
    <property type="entry name" value="GLUTAREDOXIN_2"/>
    <property type="match status" value="1"/>
</dbReference>
<dbReference type="InterPro" id="IPR051099">
    <property type="entry name" value="AGR/TXD"/>
</dbReference>
<keyword evidence="1 2" id="KW-0732">Signal</keyword>
<sequence length="317" mass="34538">MTSYIPVLAIAACITPAFAAEGWLTDLDTGKKQAAAENKAVLVEFTGSDWCPPCKALRKNVLMTPAFNEYATKNFVLVELDFPNSKPQTPEEKQKNDAWAKQYNIDGFPTILVMDPQGNAYGGFVGGRPDLAAVQQPLDEALQTMKTVKGNLAAAEKLTGDDKILALAKVYQSIPEEYRSSHAALLKQIMDLDKNDISGIVASEKKAAADKALSDKIQQTLAACKTPQEAIAATETFLAQKDLPKEIQLNLLQAKLKALLTASKNDDDFNKALAFLDEIAKIDTEHAQDIAKFKETLSKNKDAIIKRNTSQPGTPQQ</sequence>
<evidence type="ECO:0000313" key="5">
    <source>
        <dbReference type="Proteomes" id="UP000176204"/>
    </source>
</evidence>
<dbReference type="RefSeq" id="WP_067773977.1">
    <property type="nucleotide sequence ID" value="NZ_LIGX01000017.1"/>
</dbReference>
<proteinExistence type="predicted"/>
<dbReference type="PANTHER" id="PTHR15337:SF11">
    <property type="entry name" value="THIOREDOXIN DOMAIN-CONTAINING PROTEIN"/>
    <property type="match status" value="1"/>
</dbReference>
<dbReference type="InterPro" id="IPR036249">
    <property type="entry name" value="Thioredoxin-like_sf"/>
</dbReference>
<accession>A0A1H6L4L8</accession>
<name>A0A1H6L4L8_9BACT</name>
<dbReference type="Gene3D" id="3.40.30.10">
    <property type="entry name" value="Glutaredoxin"/>
    <property type="match status" value="1"/>
</dbReference>
<organism evidence="4 5">
    <name type="scientific">Akkermansia glycaniphila</name>
    <dbReference type="NCBI Taxonomy" id="1679444"/>
    <lineage>
        <taxon>Bacteria</taxon>
        <taxon>Pseudomonadati</taxon>
        <taxon>Verrucomicrobiota</taxon>
        <taxon>Verrucomicrobiia</taxon>
        <taxon>Verrucomicrobiales</taxon>
        <taxon>Akkermansiaceae</taxon>
        <taxon>Akkermansia</taxon>
    </lineage>
</organism>
<gene>
    <name evidence="4" type="ORF">PYTT_1069</name>
</gene>
<dbReference type="AlphaFoldDB" id="A0A1H6L4L8"/>
<dbReference type="KEGG" id="agl:PYTT_1069"/>
<dbReference type="SUPFAM" id="SSF52833">
    <property type="entry name" value="Thioredoxin-like"/>
    <property type="match status" value="1"/>
</dbReference>
<dbReference type="InterPro" id="IPR013766">
    <property type="entry name" value="Thioredoxin_domain"/>
</dbReference>
<reference evidence="5" key="1">
    <citation type="submission" date="2016-09" db="EMBL/GenBank/DDBJ databases">
        <authorList>
            <person name="Koehorst J."/>
        </authorList>
    </citation>
    <scope>NUCLEOTIDE SEQUENCE [LARGE SCALE GENOMIC DNA]</scope>
</reference>
<evidence type="ECO:0000313" key="4">
    <source>
        <dbReference type="EMBL" id="SEH83108.1"/>
    </source>
</evidence>
<dbReference type="PROSITE" id="PS51352">
    <property type="entry name" value="THIOREDOXIN_2"/>
    <property type="match status" value="1"/>
</dbReference>